<accession>A0A402AAQ8</accession>
<dbReference type="FunFam" id="3.40.50.300:FF:000032">
    <property type="entry name" value="Export ABC transporter ATP-binding protein"/>
    <property type="match status" value="1"/>
</dbReference>
<dbReference type="GO" id="GO:0098796">
    <property type="term" value="C:membrane protein complex"/>
    <property type="evidence" value="ECO:0007669"/>
    <property type="project" value="UniProtKB-ARBA"/>
</dbReference>
<dbReference type="Proteomes" id="UP000287352">
    <property type="component" value="Unassembled WGS sequence"/>
</dbReference>
<evidence type="ECO:0000256" key="2">
    <source>
        <dbReference type="ARBA" id="ARBA00022741"/>
    </source>
</evidence>
<dbReference type="GO" id="GO:0016887">
    <property type="term" value="F:ATP hydrolysis activity"/>
    <property type="evidence" value="ECO:0007669"/>
    <property type="project" value="InterPro"/>
</dbReference>
<keyword evidence="2" id="KW-0547">Nucleotide-binding</keyword>
<comment type="caution">
    <text evidence="5">The sequence shown here is derived from an EMBL/GenBank/DDBJ whole genome shotgun (WGS) entry which is preliminary data.</text>
</comment>
<sequence length="266" mass="29446">MLKQEGSAIQRVDQRTEKPIIQLEKLSRVYQMGKNQVWALRGVDLRIHSGELIAIMGPSGSGKSTLMNLLGCLDRPSGGNYYLDTIAVSSMSKAQLADVRNQKIGFVFQSFNLLTWMTAQANVELPLIYAGISREEREKRALWALKLVGLEARANHRPMEMSGGQQQRVAIARALVTRPAMILADEPTGNLDTKTSVQIMMVLQKLNQSGMTVVLVTHEPDIAQYCHRTVVLRDGKVREDRSNPHPLSALTQLAELSTASGKEAIQ</sequence>
<keyword evidence="3 5" id="KW-0067">ATP-binding</keyword>
<dbReference type="AlphaFoldDB" id="A0A402AAQ8"/>
<reference evidence="6" key="1">
    <citation type="submission" date="2018-12" db="EMBL/GenBank/DDBJ databases">
        <title>Tengunoibacter tsumagoiensis gen. nov., sp. nov., Dictyobacter kobayashii sp. nov., D. alpinus sp. nov., and D. joshuensis sp. nov. and description of Dictyobacteraceae fam. nov. within the order Ktedonobacterales isolated from Tengu-no-mugimeshi.</title>
        <authorList>
            <person name="Wang C.M."/>
            <person name="Zheng Y."/>
            <person name="Sakai Y."/>
            <person name="Toyoda A."/>
            <person name="Minakuchi Y."/>
            <person name="Abe K."/>
            <person name="Yokota A."/>
            <person name="Yabe S."/>
        </authorList>
    </citation>
    <scope>NUCLEOTIDE SEQUENCE [LARGE SCALE GENOMIC DNA]</scope>
    <source>
        <strain evidence="6">Uno3</strain>
    </source>
</reference>
<dbReference type="PANTHER" id="PTHR24220:SF86">
    <property type="entry name" value="ABC TRANSPORTER ABCH.1"/>
    <property type="match status" value="1"/>
</dbReference>
<dbReference type="InterPro" id="IPR017871">
    <property type="entry name" value="ABC_transporter-like_CS"/>
</dbReference>
<dbReference type="PROSITE" id="PS00211">
    <property type="entry name" value="ABC_TRANSPORTER_1"/>
    <property type="match status" value="1"/>
</dbReference>
<dbReference type="PANTHER" id="PTHR24220">
    <property type="entry name" value="IMPORT ATP-BINDING PROTEIN"/>
    <property type="match status" value="1"/>
</dbReference>
<dbReference type="GO" id="GO:0022857">
    <property type="term" value="F:transmembrane transporter activity"/>
    <property type="evidence" value="ECO:0007669"/>
    <property type="project" value="TreeGrafter"/>
</dbReference>
<dbReference type="InterPro" id="IPR003593">
    <property type="entry name" value="AAA+_ATPase"/>
</dbReference>
<dbReference type="InterPro" id="IPR017911">
    <property type="entry name" value="MacB-like_ATP-bd"/>
</dbReference>
<dbReference type="InterPro" id="IPR003439">
    <property type="entry name" value="ABC_transporter-like_ATP-bd"/>
</dbReference>
<dbReference type="GO" id="GO:0005524">
    <property type="term" value="F:ATP binding"/>
    <property type="evidence" value="ECO:0007669"/>
    <property type="project" value="UniProtKB-KW"/>
</dbReference>
<dbReference type="Gene3D" id="3.40.50.300">
    <property type="entry name" value="P-loop containing nucleotide triphosphate hydrolases"/>
    <property type="match status" value="1"/>
</dbReference>
<name>A0A402AAQ8_9CHLR</name>
<evidence type="ECO:0000259" key="4">
    <source>
        <dbReference type="PROSITE" id="PS50893"/>
    </source>
</evidence>
<protein>
    <submittedName>
        <fullName evidence="5">Macrolide export ATP-binding/permease protein MacB</fullName>
    </submittedName>
</protein>
<proteinExistence type="predicted"/>
<dbReference type="CDD" id="cd03255">
    <property type="entry name" value="ABC_MJ0796_LolCDE_FtsE"/>
    <property type="match status" value="1"/>
</dbReference>
<dbReference type="EMBL" id="BIFR01000002">
    <property type="protein sequence ID" value="GCE16035.1"/>
    <property type="molecule type" value="Genomic_DNA"/>
</dbReference>
<keyword evidence="6" id="KW-1185">Reference proteome</keyword>
<dbReference type="PROSITE" id="PS50893">
    <property type="entry name" value="ABC_TRANSPORTER_2"/>
    <property type="match status" value="1"/>
</dbReference>
<evidence type="ECO:0000256" key="3">
    <source>
        <dbReference type="ARBA" id="ARBA00022840"/>
    </source>
</evidence>
<gene>
    <name evidence="5" type="primary">macB</name>
    <name evidence="5" type="ORF">KTT_58940</name>
</gene>
<evidence type="ECO:0000256" key="1">
    <source>
        <dbReference type="ARBA" id="ARBA00022448"/>
    </source>
</evidence>
<organism evidence="5 6">
    <name type="scientific">Tengunoibacter tsumagoiensis</name>
    <dbReference type="NCBI Taxonomy" id="2014871"/>
    <lineage>
        <taxon>Bacteria</taxon>
        <taxon>Bacillati</taxon>
        <taxon>Chloroflexota</taxon>
        <taxon>Ktedonobacteria</taxon>
        <taxon>Ktedonobacterales</taxon>
        <taxon>Dictyobacteraceae</taxon>
        <taxon>Tengunoibacter</taxon>
    </lineage>
</organism>
<keyword evidence="1" id="KW-0813">Transport</keyword>
<dbReference type="InterPro" id="IPR027417">
    <property type="entry name" value="P-loop_NTPase"/>
</dbReference>
<evidence type="ECO:0000313" key="6">
    <source>
        <dbReference type="Proteomes" id="UP000287352"/>
    </source>
</evidence>
<dbReference type="OrthoDB" id="9804270at2"/>
<evidence type="ECO:0000313" key="5">
    <source>
        <dbReference type="EMBL" id="GCE16035.1"/>
    </source>
</evidence>
<dbReference type="GO" id="GO:0005886">
    <property type="term" value="C:plasma membrane"/>
    <property type="evidence" value="ECO:0007669"/>
    <property type="project" value="TreeGrafter"/>
</dbReference>
<feature type="domain" description="ABC transporter" evidence="4">
    <location>
        <begin position="21"/>
        <end position="259"/>
    </location>
</feature>
<dbReference type="Pfam" id="PF00005">
    <property type="entry name" value="ABC_tran"/>
    <property type="match status" value="1"/>
</dbReference>
<dbReference type="SUPFAM" id="SSF52540">
    <property type="entry name" value="P-loop containing nucleoside triphosphate hydrolases"/>
    <property type="match status" value="1"/>
</dbReference>
<dbReference type="SMART" id="SM00382">
    <property type="entry name" value="AAA"/>
    <property type="match status" value="1"/>
</dbReference>
<dbReference type="RefSeq" id="WP_126583423.1">
    <property type="nucleotide sequence ID" value="NZ_BIFR01000002.1"/>
</dbReference>
<dbReference type="InterPro" id="IPR015854">
    <property type="entry name" value="ABC_transpr_LolD-like"/>
</dbReference>